<feature type="compositionally biased region" description="Basic and acidic residues" evidence="1">
    <location>
        <begin position="109"/>
        <end position="120"/>
    </location>
</feature>
<accession>A0ABV6SBZ6</accession>
<evidence type="ECO:0000256" key="1">
    <source>
        <dbReference type="SAM" id="MobiDB-lite"/>
    </source>
</evidence>
<evidence type="ECO:0000313" key="2">
    <source>
        <dbReference type="EMBL" id="MFC0686521.1"/>
    </source>
</evidence>
<organism evidence="2 3">
    <name type="scientific">Novosphingobium clariflavum</name>
    <dbReference type="NCBI Taxonomy" id="2029884"/>
    <lineage>
        <taxon>Bacteria</taxon>
        <taxon>Pseudomonadati</taxon>
        <taxon>Pseudomonadota</taxon>
        <taxon>Alphaproteobacteria</taxon>
        <taxon>Sphingomonadales</taxon>
        <taxon>Sphingomonadaceae</taxon>
        <taxon>Novosphingobium</taxon>
    </lineage>
</organism>
<sequence length="350" mass="36176">MSDPVAVPAASGGHAAAGTQMRGLDPAQKAKLIYAQARSEMSDRLWRAALGGDGPDGDNSRPSEKRGLPMSLEALLGLLEGDGKTPSSALPAMVAAMQRGEAPVGDGSGGRRERGARDGGGDADANAGRGGQGGDLALGHGPNARYAPMLGAAASRTGLPAAALATIVHAEAAKDGDGRWLPYSRNPRSSAAGLGQFLSSTWEGEAERAGTWLNATARANGWLNERGHVRGDARAELLSLRYDPQAAIETTADYARANLDGLRKAGVTVGSGVEELARTAYIGHHLGRGDAVRFLTGSLDPARARRLLDAQIGEAQASRRIEQAGSAVAAHRSWLLDFVGRNIKPANFAA</sequence>
<reference evidence="2 3" key="1">
    <citation type="submission" date="2024-09" db="EMBL/GenBank/DDBJ databases">
        <authorList>
            <person name="Sun Q."/>
            <person name="Mori K."/>
        </authorList>
    </citation>
    <scope>NUCLEOTIDE SEQUENCE [LARGE SCALE GENOMIC DNA]</scope>
    <source>
        <strain evidence="2 3">CICC 11035S</strain>
    </source>
</reference>
<keyword evidence="3" id="KW-1185">Reference proteome</keyword>
<dbReference type="RefSeq" id="WP_323748329.1">
    <property type="nucleotide sequence ID" value="NZ_JAPCWC010000016.1"/>
</dbReference>
<evidence type="ECO:0000313" key="3">
    <source>
        <dbReference type="Proteomes" id="UP001589858"/>
    </source>
</evidence>
<dbReference type="InterPro" id="IPR023346">
    <property type="entry name" value="Lysozyme-like_dom_sf"/>
</dbReference>
<dbReference type="Gene3D" id="1.10.530.10">
    <property type="match status" value="1"/>
</dbReference>
<feature type="region of interest" description="Disordered" evidence="1">
    <location>
        <begin position="100"/>
        <end position="133"/>
    </location>
</feature>
<name>A0ABV6SBZ6_9SPHN</name>
<feature type="compositionally biased region" description="Low complexity" evidence="1">
    <location>
        <begin position="1"/>
        <end position="18"/>
    </location>
</feature>
<comment type="caution">
    <text evidence="2">The sequence shown here is derived from an EMBL/GenBank/DDBJ whole genome shotgun (WGS) entry which is preliminary data.</text>
</comment>
<gene>
    <name evidence="2" type="ORF">ACFFF8_18200</name>
</gene>
<proteinExistence type="predicted"/>
<feature type="region of interest" description="Disordered" evidence="1">
    <location>
        <begin position="45"/>
        <end position="66"/>
    </location>
</feature>
<dbReference type="SUPFAM" id="SSF53955">
    <property type="entry name" value="Lysozyme-like"/>
    <property type="match status" value="1"/>
</dbReference>
<dbReference type="Proteomes" id="UP001589858">
    <property type="component" value="Unassembled WGS sequence"/>
</dbReference>
<feature type="region of interest" description="Disordered" evidence="1">
    <location>
        <begin position="1"/>
        <end position="24"/>
    </location>
</feature>
<protein>
    <submittedName>
        <fullName evidence="2">Peptidoglycan-binding protein</fullName>
    </submittedName>
</protein>
<dbReference type="EMBL" id="JBHLTM010000070">
    <property type="protein sequence ID" value="MFC0686521.1"/>
    <property type="molecule type" value="Genomic_DNA"/>
</dbReference>